<evidence type="ECO:0000256" key="2">
    <source>
        <dbReference type="ARBA" id="ARBA00023015"/>
    </source>
</evidence>
<dbReference type="Pfam" id="PF08281">
    <property type="entry name" value="Sigma70_r4_2"/>
    <property type="match status" value="1"/>
</dbReference>
<dbReference type="PANTHER" id="PTHR43133:SF25">
    <property type="entry name" value="RNA POLYMERASE SIGMA FACTOR RFAY-RELATED"/>
    <property type="match status" value="1"/>
</dbReference>
<dbReference type="InterPro" id="IPR013249">
    <property type="entry name" value="RNA_pol_sigma70_r4_t2"/>
</dbReference>
<organism evidence="7 8">
    <name type="scientific">Myceligenerans pegani</name>
    <dbReference type="NCBI Taxonomy" id="2776917"/>
    <lineage>
        <taxon>Bacteria</taxon>
        <taxon>Bacillati</taxon>
        <taxon>Actinomycetota</taxon>
        <taxon>Actinomycetes</taxon>
        <taxon>Micrococcales</taxon>
        <taxon>Promicromonosporaceae</taxon>
        <taxon>Myceligenerans</taxon>
    </lineage>
</organism>
<feature type="domain" description="RNA polymerase sigma factor 70 region 4 type 2" evidence="6">
    <location>
        <begin position="107"/>
        <end position="159"/>
    </location>
</feature>
<proteinExistence type="inferred from homology"/>
<dbReference type="InterPro" id="IPR007627">
    <property type="entry name" value="RNA_pol_sigma70_r2"/>
</dbReference>
<dbReference type="SUPFAM" id="SSF88946">
    <property type="entry name" value="Sigma2 domain of RNA polymerase sigma factors"/>
    <property type="match status" value="1"/>
</dbReference>
<dbReference type="NCBIfam" id="TIGR02937">
    <property type="entry name" value="sigma70-ECF"/>
    <property type="match status" value="1"/>
</dbReference>
<dbReference type="EMBL" id="JADAQT010000047">
    <property type="protein sequence ID" value="MBE1874684.1"/>
    <property type="molecule type" value="Genomic_DNA"/>
</dbReference>
<gene>
    <name evidence="7" type="ORF">IHE71_03050</name>
</gene>
<keyword evidence="2" id="KW-0805">Transcription regulation</keyword>
<dbReference type="InterPro" id="IPR014284">
    <property type="entry name" value="RNA_pol_sigma-70_dom"/>
</dbReference>
<keyword evidence="4" id="KW-0804">Transcription</keyword>
<comment type="caution">
    <text evidence="7">The sequence shown here is derived from an EMBL/GenBank/DDBJ whole genome shotgun (WGS) entry which is preliminary data.</text>
</comment>
<dbReference type="InterPro" id="IPR039425">
    <property type="entry name" value="RNA_pol_sigma-70-like"/>
</dbReference>
<reference evidence="7 8" key="1">
    <citation type="submission" date="2020-10" db="EMBL/GenBank/DDBJ databases">
        <title>Myceligenerans pegani sp. nov., an endophytic actinomycete isolated from Peganum harmala L. in Xinjiang, China.</title>
        <authorList>
            <person name="Xin L."/>
        </authorList>
    </citation>
    <scope>NUCLEOTIDE SEQUENCE [LARGE SCALE GENOMIC DNA]</scope>
    <source>
        <strain evidence="7 8">TRM65318</strain>
    </source>
</reference>
<sequence length="173" mass="19198">MTPESSTAPTVALEALVREHAHVVHRYARVYLDPEDAEEVAAEVFAVAWRRGDEAPDHPRAWLLGVARRVVANHVRGRRRRLALLDRVGRAREPARAEQTALLEELDALRAALARLRPADRQVIALLGAEELTTGEIARVLGISPDAAAARVSRARRRLRAVYQPDHEGNGHE</sequence>
<dbReference type="InterPro" id="IPR036388">
    <property type="entry name" value="WH-like_DNA-bd_sf"/>
</dbReference>
<evidence type="ECO:0000256" key="3">
    <source>
        <dbReference type="ARBA" id="ARBA00023082"/>
    </source>
</evidence>
<evidence type="ECO:0000259" key="6">
    <source>
        <dbReference type="Pfam" id="PF08281"/>
    </source>
</evidence>
<feature type="domain" description="RNA polymerase sigma-70 region 2" evidence="5">
    <location>
        <begin position="16"/>
        <end position="81"/>
    </location>
</feature>
<comment type="similarity">
    <text evidence="1">Belongs to the sigma-70 factor family. ECF subfamily.</text>
</comment>
<keyword evidence="3" id="KW-0731">Sigma factor</keyword>
<accession>A0ABR9MTH5</accession>
<dbReference type="SUPFAM" id="SSF88659">
    <property type="entry name" value="Sigma3 and sigma4 domains of RNA polymerase sigma factors"/>
    <property type="match status" value="1"/>
</dbReference>
<dbReference type="Pfam" id="PF04542">
    <property type="entry name" value="Sigma70_r2"/>
    <property type="match status" value="1"/>
</dbReference>
<evidence type="ECO:0000256" key="4">
    <source>
        <dbReference type="ARBA" id="ARBA00023163"/>
    </source>
</evidence>
<evidence type="ECO:0000313" key="7">
    <source>
        <dbReference type="EMBL" id="MBE1874684.1"/>
    </source>
</evidence>
<evidence type="ECO:0000256" key="1">
    <source>
        <dbReference type="ARBA" id="ARBA00010641"/>
    </source>
</evidence>
<name>A0ABR9MTH5_9MICO</name>
<dbReference type="Gene3D" id="1.10.10.10">
    <property type="entry name" value="Winged helix-like DNA-binding domain superfamily/Winged helix DNA-binding domain"/>
    <property type="match status" value="1"/>
</dbReference>
<dbReference type="Gene3D" id="1.10.1740.10">
    <property type="match status" value="1"/>
</dbReference>
<evidence type="ECO:0000259" key="5">
    <source>
        <dbReference type="Pfam" id="PF04542"/>
    </source>
</evidence>
<keyword evidence="8" id="KW-1185">Reference proteome</keyword>
<evidence type="ECO:0000313" key="8">
    <source>
        <dbReference type="Proteomes" id="UP000625527"/>
    </source>
</evidence>
<dbReference type="InterPro" id="IPR013325">
    <property type="entry name" value="RNA_pol_sigma_r2"/>
</dbReference>
<protein>
    <submittedName>
        <fullName evidence="7">Sigma-70 family RNA polymerase sigma factor</fullName>
    </submittedName>
</protein>
<dbReference type="InterPro" id="IPR013324">
    <property type="entry name" value="RNA_pol_sigma_r3/r4-like"/>
</dbReference>
<dbReference type="PANTHER" id="PTHR43133">
    <property type="entry name" value="RNA POLYMERASE ECF-TYPE SIGMA FACTO"/>
    <property type="match status" value="1"/>
</dbReference>
<dbReference type="Proteomes" id="UP000625527">
    <property type="component" value="Unassembled WGS sequence"/>
</dbReference>